<keyword evidence="3" id="KW-0378">Hydrolase</keyword>
<dbReference type="InterPro" id="IPR003961">
    <property type="entry name" value="FN3_dom"/>
</dbReference>
<dbReference type="Gene3D" id="3.20.20.80">
    <property type="entry name" value="Glycosidases"/>
    <property type="match status" value="1"/>
</dbReference>
<feature type="domain" description="CBM2" evidence="10">
    <location>
        <begin position="559"/>
        <end position="662"/>
    </location>
</feature>
<dbReference type="InterPro" id="IPR001919">
    <property type="entry name" value="CBD2"/>
</dbReference>
<comment type="caution">
    <text evidence="11">The sequence shown here is derived from an EMBL/GenBank/DDBJ whole genome shotgun (WGS) entry which is preliminary data.</text>
</comment>
<keyword evidence="7" id="KW-0624">Polysaccharide degradation</keyword>
<evidence type="ECO:0000256" key="6">
    <source>
        <dbReference type="ARBA" id="ARBA00023295"/>
    </source>
</evidence>
<dbReference type="PROSITE" id="PS51173">
    <property type="entry name" value="CBM2"/>
    <property type="match status" value="1"/>
</dbReference>
<keyword evidence="5" id="KW-0119">Carbohydrate metabolism</keyword>
<dbReference type="Pfam" id="PF00150">
    <property type="entry name" value="Cellulase"/>
    <property type="match status" value="1"/>
</dbReference>
<dbReference type="PROSITE" id="PS00659">
    <property type="entry name" value="GLYCOSYL_HYDROL_F5"/>
    <property type="match status" value="1"/>
</dbReference>
<feature type="domain" description="Fibronectin type-III" evidence="9">
    <location>
        <begin position="467"/>
        <end position="557"/>
    </location>
</feature>
<dbReference type="PROSITE" id="PS50853">
    <property type="entry name" value="FN3"/>
    <property type="match status" value="1"/>
</dbReference>
<dbReference type="Pfam" id="PF00553">
    <property type="entry name" value="CBM_2"/>
    <property type="match status" value="1"/>
</dbReference>
<reference evidence="11 12" key="1">
    <citation type="submission" date="2019-12" db="EMBL/GenBank/DDBJ databases">
        <title>Whole genome sequencing of endophytic Actinobacterium Micromonospora sp. MPMI6T.</title>
        <authorList>
            <person name="Evv R."/>
            <person name="Podile A.R."/>
        </authorList>
    </citation>
    <scope>NUCLEOTIDE SEQUENCE [LARGE SCALE GENOMIC DNA]</scope>
    <source>
        <strain evidence="11 12">MPMI6</strain>
    </source>
</reference>
<dbReference type="PANTHER" id="PTHR35923">
    <property type="entry name" value="MAJOR EXTRACELLULAR ENDOGLUCANASE"/>
    <property type="match status" value="1"/>
</dbReference>
<keyword evidence="12" id="KW-1185">Reference proteome</keyword>
<comment type="catalytic activity">
    <reaction evidence="1">
        <text>Endohydrolysis of (1-&gt;4)-beta-D-glucosidic linkages in cellulose, lichenin and cereal beta-D-glucans.</text>
        <dbReference type="EC" id="3.2.1.4"/>
    </reaction>
</comment>
<dbReference type="EC" id="3.2.1.4" evidence="2"/>
<dbReference type="SUPFAM" id="SSF49384">
    <property type="entry name" value="Carbohydrate-binding domain"/>
    <property type="match status" value="1"/>
</dbReference>
<evidence type="ECO:0000256" key="8">
    <source>
        <dbReference type="SAM" id="SignalP"/>
    </source>
</evidence>
<dbReference type="PANTHER" id="PTHR35923:SF2">
    <property type="entry name" value="ENDOGLUCANASE"/>
    <property type="match status" value="1"/>
</dbReference>
<sequence>MAARSKLRAAVVTAAAVLGLATALPTWAGAAPTADAGSPVGAQAVPATDWLHTDGNRIVDSAGNQVWLTGANWFGYNASERVFHGLWSANIETITKGMADRGINIVRVPISTQLLLEWKAGQTVMPNVNTYVNPELTGKNNLQVFDHWLALCEKYGLKVMLDLHSAEADNSGHVYPVWWKGTITPELFYQGWEWITQRYQSNDTIVAMDIKNEPHGTPNQPPRAKWDNTTDQDNFKYACETAGRRILAINPNVLILCEGIEVYPREGETWNSPNTDPDLSPNYYYNWWGGNLRGVREHPVNLGANQDQLVYSPHDYGPLVFEQPWFQKDFDKTSLTNDVWRPNWLYIHENGTAPLLVGEWGGRLGQDARQDRWMTALRDLMIEHGIHHTFWCLNPNSGDTGGLLLDDWQTWDEQKYAMLKPALWQHNGKFVSLDHQVRLGGNGSTTGINLAERYAGGGGGDVTAPTTPGQPAVSNLTATGATLSWAAATDNVGVTSYDVLRAVGTGTPSVVATVSGTSYAATGLTADTSYTFSVRARDAAGNVSAVSPGRTFTTPPGGGGGGDNGCTATYAVTNSWSGGFQAGVTVKNTGTAASTGWTVTWTAPTGVTISQLWGGKLTVSGSNVTVRNETYNGSLGAGATTTFGFTATGTSSAPTNLTCSAS</sequence>
<dbReference type="InterPro" id="IPR001547">
    <property type="entry name" value="Glyco_hydro_5"/>
</dbReference>
<dbReference type="Gene3D" id="2.60.40.10">
    <property type="entry name" value="Immunoglobulins"/>
    <property type="match status" value="1"/>
</dbReference>
<evidence type="ECO:0000256" key="3">
    <source>
        <dbReference type="ARBA" id="ARBA00022801"/>
    </source>
</evidence>
<protein>
    <recommendedName>
        <fullName evidence="2">cellulase</fullName>
        <ecNumber evidence="2">3.2.1.4</ecNumber>
    </recommendedName>
</protein>
<feature type="signal peptide" evidence="8">
    <location>
        <begin position="1"/>
        <end position="30"/>
    </location>
</feature>
<evidence type="ECO:0000256" key="1">
    <source>
        <dbReference type="ARBA" id="ARBA00000966"/>
    </source>
</evidence>
<keyword evidence="4" id="KW-0136">Cellulose degradation</keyword>
<dbReference type="SMART" id="SM00060">
    <property type="entry name" value="FN3"/>
    <property type="match status" value="1"/>
</dbReference>
<dbReference type="InterPro" id="IPR036116">
    <property type="entry name" value="FN3_sf"/>
</dbReference>
<evidence type="ECO:0000256" key="2">
    <source>
        <dbReference type="ARBA" id="ARBA00012601"/>
    </source>
</evidence>
<accession>A0ABS3VRP1</accession>
<feature type="chain" id="PRO_5046031623" description="cellulase" evidence="8">
    <location>
        <begin position="31"/>
        <end position="662"/>
    </location>
</feature>
<dbReference type="InterPro" id="IPR012291">
    <property type="entry name" value="CBM2_carb-bd_dom_sf"/>
</dbReference>
<organism evidence="11 12">
    <name type="scientific">Micromonospora echinofusca</name>
    <dbReference type="NCBI Taxonomy" id="47858"/>
    <lineage>
        <taxon>Bacteria</taxon>
        <taxon>Bacillati</taxon>
        <taxon>Actinomycetota</taxon>
        <taxon>Actinomycetes</taxon>
        <taxon>Micromonosporales</taxon>
        <taxon>Micromonosporaceae</taxon>
        <taxon>Micromonospora</taxon>
    </lineage>
</organism>
<name>A0ABS3VRP1_MICEH</name>
<evidence type="ECO:0000259" key="10">
    <source>
        <dbReference type="PROSITE" id="PS51173"/>
    </source>
</evidence>
<dbReference type="EMBL" id="WVUH01000109">
    <property type="protein sequence ID" value="MBO4207207.1"/>
    <property type="molecule type" value="Genomic_DNA"/>
</dbReference>
<dbReference type="InterPro" id="IPR018087">
    <property type="entry name" value="Glyco_hydro_5_CS"/>
</dbReference>
<evidence type="ECO:0000256" key="4">
    <source>
        <dbReference type="ARBA" id="ARBA00023001"/>
    </source>
</evidence>
<keyword evidence="6" id="KW-0326">Glycosidase</keyword>
<evidence type="ECO:0000313" key="11">
    <source>
        <dbReference type="EMBL" id="MBO4207207.1"/>
    </source>
</evidence>
<gene>
    <name evidence="11" type="ORF">GSF22_14495</name>
</gene>
<dbReference type="SUPFAM" id="SSF49265">
    <property type="entry name" value="Fibronectin type III"/>
    <property type="match status" value="1"/>
</dbReference>
<evidence type="ECO:0000256" key="7">
    <source>
        <dbReference type="ARBA" id="ARBA00023326"/>
    </source>
</evidence>
<dbReference type="CDD" id="cd00063">
    <property type="entry name" value="FN3"/>
    <property type="match status" value="1"/>
</dbReference>
<dbReference type="InterPro" id="IPR017853">
    <property type="entry name" value="GH"/>
</dbReference>
<evidence type="ECO:0000259" key="9">
    <source>
        <dbReference type="PROSITE" id="PS50853"/>
    </source>
</evidence>
<proteinExistence type="predicted"/>
<dbReference type="RefSeq" id="WP_208814104.1">
    <property type="nucleotide sequence ID" value="NZ_WVUH01000109.1"/>
</dbReference>
<dbReference type="SUPFAM" id="SSF51445">
    <property type="entry name" value="(Trans)glycosidases"/>
    <property type="match status" value="1"/>
</dbReference>
<evidence type="ECO:0000256" key="5">
    <source>
        <dbReference type="ARBA" id="ARBA00023277"/>
    </source>
</evidence>
<keyword evidence="8" id="KW-0732">Signal</keyword>
<dbReference type="SMART" id="SM00637">
    <property type="entry name" value="CBD_II"/>
    <property type="match status" value="1"/>
</dbReference>
<dbReference type="InterPro" id="IPR013783">
    <property type="entry name" value="Ig-like_fold"/>
</dbReference>
<dbReference type="Pfam" id="PF00041">
    <property type="entry name" value="fn3"/>
    <property type="match status" value="1"/>
</dbReference>
<dbReference type="Proteomes" id="UP000823521">
    <property type="component" value="Unassembled WGS sequence"/>
</dbReference>
<dbReference type="InterPro" id="IPR008965">
    <property type="entry name" value="CBM2/CBM3_carb-bd_dom_sf"/>
</dbReference>
<dbReference type="Gene3D" id="2.60.40.290">
    <property type="match status" value="1"/>
</dbReference>
<evidence type="ECO:0000313" key="12">
    <source>
        <dbReference type="Proteomes" id="UP000823521"/>
    </source>
</evidence>